<organism evidence="3 4">
    <name type="scientific">Nocardia lasii</name>
    <dbReference type="NCBI Taxonomy" id="1616107"/>
    <lineage>
        <taxon>Bacteria</taxon>
        <taxon>Bacillati</taxon>
        <taxon>Actinomycetota</taxon>
        <taxon>Actinomycetes</taxon>
        <taxon>Mycobacteriales</taxon>
        <taxon>Nocardiaceae</taxon>
        <taxon>Nocardia</taxon>
    </lineage>
</organism>
<proteinExistence type="predicted"/>
<dbReference type="EMBL" id="JBHSQN010000005">
    <property type="protein sequence ID" value="MFC6011499.1"/>
    <property type="molecule type" value="Genomic_DNA"/>
</dbReference>
<keyword evidence="1" id="KW-1133">Transmembrane helix</keyword>
<comment type="caution">
    <text evidence="3">The sequence shown here is derived from an EMBL/GenBank/DDBJ whole genome shotgun (WGS) entry which is preliminary data.</text>
</comment>
<gene>
    <name evidence="3" type="ORF">ACFP3H_10595</name>
</gene>
<evidence type="ECO:0000313" key="3">
    <source>
        <dbReference type="EMBL" id="MFC6011499.1"/>
    </source>
</evidence>
<feature type="transmembrane region" description="Helical" evidence="1">
    <location>
        <begin position="81"/>
        <end position="101"/>
    </location>
</feature>
<name>A0ABW1JS25_9NOCA</name>
<dbReference type="PANTHER" id="PTHR40763:SF4">
    <property type="entry name" value="DUF1707 DOMAIN-CONTAINING PROTEIN"/>
    <property type="match status" value="1"/>
</dbReference>
<feature type="domain" description="DUF1707" evidence="2">
    <location>
        <begin position="8"/>
        <end position="60"/>
    </location>
</feature>
<reference evidence="4" key="1">
    <citation type="journal article" date="2019" name="Int. J. Syst. Evol. Microbiol.">
        <title>The Global Catalogue of Microorganisms (GCM) 10K type strain sequencing project: providing services to taxonomists for standard genome sequencing and annotation.</title>
        <authorList>
            <consortium name="The Broad Institute Genomics Platform"/>
            <consortium name="The Broad Institute Genome Sequencing Center for Infectious Disease"/>
            <person name="Wu L."/>
            <person name="Ma J."/>
        </authorList>
    </citation>
    <scope>NUCLEOTIDE SEQUENCE [LARGE SCALE GENOMIC DNA]</scope>
    <source>
        <strain evidence="4">CCUG 36956</strain>
    </source>
</reference>
<dbReference type="PANTHER" id="PTHR40763">
    <property type="entry name" value="MEMBRANE PROTEIN-RELATED"/>
    <property type="match status" value="1"/>
</dbReference>
<evidence type="ECO:0000313" key="4">
    <source>
        <dbReference type="Proteomes" id="UP001596223"/>
    </source>
</evidence>
<keyword evidence="1" id="KW-0472">Membrane</keyword>
<protein>
    <submittedName>
        <fullName evidence="3">DUF1707 domain-containing protein</fullName>
    </submittedName>
</protein>
<evidence type="ECO:0000256" key="1">
    <source>
        <dbReference type="SAM" id="Phobius"/>
    </source>
</evidence>
<keyword evidence="4" id="KW-1185">Reference proteome</keyword>
<sequence length="261" mass="27893">MKPPAKNLRARDADRADACALLDAALADGQLTAAEHESRTAKAMRAETFGAIDRLVDDLQIPADQASTPVARGIPRAPRRWWIPVGIVAGAAVLGSLAGLIGRSAGAAEPDIPDLTTGKGFAYFLAAYQAEFGSTVADEAVFYPGYVLVERDSGKPGKQDRWDYRRGDFSTWGSPDSRPPSTPSFDLNTVDIARYARIMAGAADTVHVPDGRISHIAIRFPSSPKEALPEITVHVKNEAEQSGHFTIAPSGEPIAVHPNTR</sequence>
<accession>A0ABW1JS25</accession>
<keyword evidence="1" id="KW-0812">Transmembrane</keyword>
<evidence type="ECO:0000259" key="2">
    <source>
        <dbReference type="Pfam" id="PF08044"/>
    </source>
</evidence>
<dbReference type="Pfam" id="PF08044">
    <property type="entry name" value="DUF1707"/>
    <property type="match status" value="1"/>
</dbReference>
<dbReference type="RefSeq" id="WP_378603291.1">
    <property type="nucleotide sequence ID" value="NZ_JBHSQN010000005.1"/>
</dbReference>
<dbReference type="Proteomes" id="UP001596223">
    <property type="component" value="Unassembled WGS sequence"/>
</dbReference>
<dbReference type="InterPro" id="IPR012551">
    <property type="entry name" value="DUF1707_SHOCT-like"/>
</dbReference>